<keyword evidence="2 10" id="KW-0813">Transport</keyword>
<sequence length="481" mass="53562">MLVIIFSTYVFLEFKINILPDSIVVIVIGMIMGVIIRQFGISGAHTFKLESDFFFLFLLPPIIFESGYNLSKGNFFGNIISILWYAVVGTIISTIVIGVGIGIFGFVPWIDSFAFASLISSVDPIAALTVFNGIKEDLGERKTAEISMLIFGESTLNDVAAMLLFRSFDTYARFPSSANVSFSASAISFMNHLLLSFFGSLIIGVLIALLSALIFKYFHFYKYPSLELTLMVITCYVPYVLAEGLELSGILALLSSSIISSHYTRLNLSKQTQITIDHALMMFSYICETIVFLYLGLATFTYNHRFHFGMIIMAIILCILGRIANIIPISYILNTLFNANISKKAQLILTWCGMRGVISLALAMSLTETQYKNTIVTTTLVIVLLSILVFGGGMSPFIRKVYTMSDIPFFNEPVEVTSSLSEISIQEEESIIVKLDQEYFLPFFTGTNSSKDAFDRVNDKTSLKSRQLERAEIQTSDSEDA</sequence>
<feature type="transmembrane region" description="Helical" evidence="11">
    <location>
        <begin position="225"/>
        <end position="241"/>
    </location>
</feature>
<evidence type="ECO:0000256" key="5">
    <source>
        <dbReference type="ARBA" id="ARBA00022989"/>
    </source>
</evidence>
<evidence type="ECO:0000256" key="2">
    <source>
        <dbReference type="ARBA" id="ARBA00022448"/>
    </source>
</evidence>
<keyword evidence="6" id="KW-0915">Sodium</keyword>
<accession>A0A6A5BJC5</accession>
<dbReference type="InterPro" id="IPR006153">
    <property type="entry name" value="Cation/H_exchanger_TM"/>
</dbReference>
<keyword evidence="9 10" id="KW-0739">Sodium transport</keyword>
<dbReference type="GeneID" id="68113996"/>
<evidence type="ECO:0000256" key="1">
    <source>
        <dbReference type="ARBA" id="ARBA00004651"/>
    </source>
</evidence>
<evidence type="ECO:0000313" key="13">
    <source>
        <dbReference type="EMBL" id="KAF0974168.1"/>
    </source>
</evidence>
<gene>
    <name evidence="13" type="ORF">FDP41_006778</name>
</gene>
<evidence type="ECO:0000256" key="9">
    <source>
        <dbReference type="ARBA" id="ARBA00023201"/>
    </source>
</evidence>
<dbReference type="GO" id="GO:0015386">
    <property type="term" value="F:potassium:proton antiporter activity"/>
    <property type="evidence" value="ECO:0007669"/>
    <property type="project" value="TreeGrafter"/>
</dbReference>
<dbReference type="EMBL" id="VFQX01000053">
    <property type="protein sequence ID" value="KAF0974168.1"/>
    <property type="molecule type" value="Genomic_DNA"/>
</dbReference>
<keyword evidence="14" id="KW-1185">Reference proteome</keyword>
<organism evidence="13 14">
    <name type="scientific">Naegleria fowleri</name>
    <name type="common">Brain eating amoeba</name>
    <dbReference type="NCBI Taxonomy" id="5763"/>
    <lineage>
        <taxon>Eukaryota</taxon>
        <taxon>Discoba</taxon>
        <taxon>Heterolobosea</taxon>
        <taxon>Tetramitia</taxon>
        <taxon>Eutetramitia</taxon>
        <taxon>Vahlkampfiidae</taxon>
        <taxon>Naegleria</taxon>
    </lineage>
</organism>
<evidence type="ECO:0000256" key="4">
    <source>
        <dbReference type="ARBA" id="ARBA00022692"/>
    </source>
</evidence>
<feature type="transmembrane region" description="Helical" evidence="11">
    <location>
        <begin position="308"/>
        <end position="333"/>
    </location>
</feature>
<feature type="transmembrane region" description="Helical" evidence="11">
    <location>
        <begin position="345"/>
        <end position="363"/>
    </location>
</feature>
<comment type="caution">
    <text evidence="13">The sequence shown here is derived from an EMBL/GenBank/DDBJ whole genome shotgun (WGS) entry which is preliminary data.</text>
</comment>
<dbReference type="Gene3D" id="6.10.140.1330">
    <property type="match status" value="1"/>
</dbReference>
<dbReference type="GO" id="GO:0015385">
    <property type="term" value="F:sodium:proton antiporter activity"/>
    <property type="evidence" value="ECO:0007669"/>
    <property type="project" value="InterPro"/>
</dbReference>
<dbReference type="InterPro" id="IPR018422">
    <property type="entry name" value="Cation/H_exchanger_CPA1"/>
</dbReference>
<keyword evidence="8 11" id="KW-0472">Membrane</keyword>
<evidence type="ECO:0000256" key="11">
    <source>
        <dbReference type="SAM" id="Phobius"/>
    </source>
</evidence>
<comment type="similarity">
    <text evidence="10">Belongs to the monovalent cation:proton antiporter 1 (CPA1) transporter (TC 2.A.36) family.</text>
</comment>
<dbReference type="OrthoDB" id="196264at2759"/>
<comment type="subcellular location">
    <subcellularLocation>
        <location evidence="1">Cell membrane</location>
        <topology evidence="1">Multi-pass membrane protein</topology>
    </subcellularLocation>
</comment>
<evidence type="ECO:0000313" key="14">
    <source>
        <dbReference type="Proteomes" id="UP000444721"/>
    </source>
</evidence>
<keyword evidence="4 10" id="KW-0812">Transmembrane</keyword>
<dbReference type="Proteomes" id="UP000444721">
    <property type="component" value="Unassembled WGS sequence"/>
</dbReference>
<evidence type="ECO:0000256" key="7">
    <source>
        <dbReference type="ARBA" id="ARBA00023065"/>
    </source>
</evidence>
<feature type="transmembrane region" description="Helical" evidence="11">
    <location>
        <begin position="113"/>
        <end position="134"/>
    </location>
</feature>
<dbReference type="VEuPathDB" id="AmoebaDB:NF0045450"/>
<dbReference type="RefSeq" id="XP_044558881.1">
    <property type="nucleotide sequence ID" value="XM_044710449.1"/>
</dbReference>
<dbReference type="NCBIfam" id="TIGR00840">
    <property type="entry name" value="b_cpa1"/>
    <property type="match status" value="1"/>
</dbReference>
<dbReference type="Pfam" id="PF00999">
    <property type="entry name" value="Na_H_Exchanger"/>
    <property type="match status" value="1"/>
</dbReference>
<dbReference type="GO" id="GO:0098719">
    <property type="term" value="P:sodium ion import across plasma membrane"/>
    <property type="evidence" value="ECO:0007669"/>
    <property type="project" value="TreeGrafter"/>
</dbReference>
<evidence type="ECO:0000256" key="10">
    <source>
        <dbReference type="RuleBase" id="RU003722"/>
    </source>
</evidence>
<dbReference type="PANTHER" id="PTHR10110">
    <property type="entry name" value="SODIUM/HYDROGEN EXCHANGER"/>
    <property type="match status" value="1"/>
</dbReference>
<name>A0A6A5BJC5_NAEFO</name>
<evidence type="ECO:0000256" key="6">
    <source>
        <dbReference type="ARBA" id="ARBA00023053"/>
    </source>
</evidence>
<keyword evidence="5 11" id="KW-1133">Transmembrane helix</keyword>
<feature type="transmembrane region" description="Helical" evidence="11">
    <location>
        <begin position="82"/>
        <end position="107"/>
    </location>
</feature>
<dbReference type="GO" id="GO:0005886">
    <property type="term" value="C:plasma membrane"/>
    <property type="evidence" value="ECO:0007669"/>
    <property type="project" value="UniProtKB-SubCell"/>
</dbReference>
<dbReference type="InterPro" id="IPR004709">
    <property type="entry name" value="NaH_exchanger"/>
</dbReference>
<keyword evidence="7 10" id="KW-0406">Ion transport</keyword>
<evidence type="ECO:0000259" key="12">
    <source>
        <dbReference type="Pfam" id="PF00999"/>
    </source>
</evidence>
<feature type="transmembrane region" description="Helical" evidence="11">
    <location>
        <begin position="375"/>
        <end position="398"/>
    </location>
</feature>
<feature type="transmembrane region" description="Helical" evidence="11">
    <location>
        <begin position="193"/>
        <end position="218"/>
    </location>
</feature>
<dbReference type="VEuPathDB" id="AmoebaDB:NfTy_075200"/>
<keyword evidence="3" id="KW-1003">Cell membrane</keyword>
<dbReference type="PANTHER" id="PTHR10110:SF86">
    <property type="entry name" value="SODIUM_HYDROGEN EXCHANGER 7"/>
    <property type="match status" value="1"/>
</dbReference>
<dbReference type="GO" id="GO:0051453">
    <property type="term" value="P:regulation of intracellular pH"/>
    <property type="evidence" value="ECO:0007669"/>
    <property type="project" value="TreeGrafter"/>
</dbReference>
<dbReference type="VEuPathDB" id="AmoebaDB:FDP41_006778"/>
<proteinExistence type="inferred from homology"/>
<evidence type="ECO:0000256" key="3">
    <source>
        <dbReference type="ARBA" id="ARBA00022475"/>
    </source>
</evidence>
<feature type="transmembrane region" description="Helical" evidence="11">
    <location>
        <begin position="23"/>
        <end position="41"/>
    </location>
</feature>
<keyword evidence="10" id="KW-0050">Antiport</keyword>
<evidence type="ECO:0000256" key="8">
    <source>
        <dbReference type="ARBA" id="ARBA00023136"/>
    </source>
</evidence>
<dbReference type="OMA" id="DHLDHFW"/>
<dbReference type="AlphaFoldDB" id="A0A6A5BJC5"/>
<feature type="transmembrane region" description="Helical" evidence="11">
    <location>
        <begin position="53"/>
        <end position="70"/>
    </location>
</feature>
<dbReference type="PRINTS" id="PR01084">
    <property type="entry name" value="NAHEXCHNGR"/>
</dbReference>
<reference evidence="13 14" key="1">
    <citation type="journal article" date="2019" name="Sci. Rep.">
        <title>Nanopore sequencing improves the draft genome of the human pathogenic amoeba Naegleria fowleri.</title>
        <authorList>
            <person name="Liechti N."/>
            <person name="Schurch N."/>
            <person name="Bruggmann R."/>
            <person name="Wittwer M."/>
        </authorList>
    </citation>
    <scope>NUCLEOTIDE SEQUENCE [LARGE SCALE GENOMIC DNA]</scope>
    <source>
        <strain evidence="13 14">ATCC 30894</strain>
    </source>
</reference>
<feature type="domain" description="Cation/H+ exchanger transmembrane" evidence="12">
    <location>
        <begin position="4"/>
        <end position="399"/>
    </location>
</feature>
<feature type="transmembrane region" description="Helical" evidence="11">
    <location>
        <begin position="280"/>
        <end position="302"/>
    </location>
</feature>
<protein>
    <recommendedName>
        <fullName evidence="10">Sodium/hydrogen exchanger</fullName>
    </recommendedName>
</protein>